<organism evidence="2">
    <name type="scientific">Odontella aurita</name>
    <dbReference type="NCBI Taxonomy" id="265563"/>
    <lineage>
        <taxon>Eukaryota</taxon>
        <taxon>Sar</taxon>
        <taxon>Stramenopiles</taxon>
        <taxon>Ochrophyta</taxon>
        <taxon>Bacillariophyta</taxon>
        <taxon>Mediophyceae</taxon>
        <taxon>Biddulphiophycidae</taxon>
        <taxon>Eupodiscales</taxon>
        <taxon>Odontellaceae</taxon>
        <taxon>Odontella</taxon>
    </lineage>
</organism>
<protein>
    <recommendedName>
        <fullName evidence="1">YCII-related domain-containing protein</fullName>
    </recommendedName>
</protein>
<gene>
    <name evidence="2" type="ORF">OAUR00152_LOCUS614</name>
</gene>
<dbReference type="PANTHER" id="PTHR33606:SF3">
    <property type="entry name" value="PROTEIN YCII"/>
    <property type="match status" value="1"/>
</dbReference>
<name>A0A7S4HJ48_9STRA</name>
<dbReference type="EMBL" id="HBKQ01000883">
    <property type="protein sequence ID" value="CAE2200773.1"/>
    <property type="molecule type" value="Transcribed_RNA"/>
</dbReference>
<proteinExistence type="predicted"/>
<dbReference type="InterPro" id="IPR011008">
    <property type="entry name" value="Dimeric_a/b-barrel"/>
</dbReference>
<evidence type="ECO:0000313" key="2">
    <source>
        <dbReference type="EMBL" id="CAE2200773.1"/>
    </source>
</evidence>
<dbReference type="PANTHER" id="PTHR33606">
    <property type="entry name" value="PROTEIN YCII"/>
    <property type="match status" value="1"/>
</dbReference>
<dbReference type="SUPFAM" id="SSF54909">
    <property type="entry name" value="Dimeric alpha+beta barrel"/>
    <property type="match status" value="1"/>
</dbReference>
<dbReference type="Pfam" id="PF03795">
    <property type="entry name" value="YCII"/>
    <property type="match status" value="1"/>
</dbReference>
<evidence type="ECO:0000259" key="1">
    <source>
        <dbReference type="Pfam" id="PF03795"/>
    </source>
</evidence>
<feature type="domain" description="YCII-related" evidence="1">
    <location>
        <begin position="44"/>
        <end position="129"/>
    </location>
</feature>
<accession>A0A7S4HJ48</accession>
<dbReference type="InterPro" id="IPR051807">
    <property type="entry name" value="Sec-metab_biosynth-assoc"/>
</dbReference>
<sequence length="135" mass="14643">MSPVSLARTSVLAFLGSQRQVAGPTISRSQRAFTSTPALSATNYLLNYDYVPDVLEKRAPHREGHIGLAKKLIDEGKCLSGGPTGPPSMDVPTGALFIFTELAAAEYFVAKDPYVEHGIVTDHSIQEWNVVVQKE</sequence>
<dbReference type="Gene3D" id="3.30.70.1060">
    <property type="entry name" value="Dimeric alpha+beta barrel"/>
    <property type="match status" value="1"/>
</dbReference>
<reference evidence="2" key="1">
    <citation type="submission" date="2021-01" db="EMBL/GenBank/DDBJ databases">
        <authorList>
            <person name="Corre E."/>
            <person name="Pelletier E."/>
            <person name="Niang G."/>
            <person name="Scheremetjew M."/>
            <person name="Finn R."/>
            <person name="Kale V."/>
            <person name="Holt S."/>
            <person name="Cochrane G."/>
            <person name="Meng A."/>
            <person name="Brown T."/>
            <person name="Cohen L."/>
        </authorList>
    </citation>
    <scope>NUCLEOTIDE SEQUENCE</scope>
    <source>
        <strain evidence="2">Isolate 1302-5</strain>
    </source>
</reference>
<dbReference type="InterPro" id="IPR005545">
    <property type="entry name" value="YCII"/>
</dbReference>
<dbReference type="AlphaFoldDB" id="A0A7S4HJ48"/>